<dbReference type="PANTHER" id="PTHR47861">
    <property type="entry name" value="FKBP-TYPE PEPTIDYL-PROLYL CIS-TRANS ISOMERASE SLYD"/>
    <property type="match status" value="1"/>
</dbReference>
<dbReference type="Proteomes" id="UP000220246">
    <property type="component" value="Unassembled WGS sequence"/>
</dbReference>
<comment type="subcellular location">
    <subcellularLocation>
        <location evidence="2">Cytoplasm</location>
    </subcellularLocation>
</comment>
<evidence type="ECO:0000256" key="5">
    <source>
        <dbReference type="ARBA" id="ARBA00022490"/>
    </source>
</evidence>
<organism evidence="9 10">
    <name type="scientific">Comamonas terrigena</name>
    <dbReference type="NCBI Taxonomy" id="32013"/>
    <lineage>
        <taxon>Bacteria</taxon>
        <taxon>Pseudomonadati</taxon>
        <taxon>Pseudomonadota</taxon>
        <taxon>Betaproteobacteria</taxon>
        <taxon>Burkholderiales</taxon>
        <taxon>Comamonadaceae</taxon>
        <taxon>Comamonas</taxon>
    </lineage>
</organism>
<name>A0A2A7UQM5_COMTR</name>
<evidence type="ECO:0000313" key="9">
    <source>
        <dbReference type="EMBL" id="PEH87570.1"/>
    </source>
</evidence>
<dbReference type="RefSeq" id="WP_066538025.1">
    <property type="nucleotide sequence ID" value="NZ_DALZQJ010000042.1"/>
</dbReference>
<evidence type="ECO:0000256" key="6">
    <source>
        <dbReference type="ARBA" id="ARBA00023110"/>
    </source>
</evidence>
<keyword evidence="10" id="KW-1185">Reference proteome</keyword>
<evidence type="ECO:0000256" key="1">
    <source>
        <dbReference type="ARBA" id="ARBA00000971"/>
    </source>
</evidence>
<dbReference type="Gene3D" id="3.10.50.40">
    <property type="match status" value="1"/>
</dbReference>
<dbReference type="SUPFAM" id="SSF54534">
    <property type="entry name" value="FKBP-like"/>
    <property type="match status" value="1"/>
</dbReference>
<evidence type="ECO:0000256" key="7">
    <source>
        <dbReference type="ARBA" id="ARBA00023186"/>
    </source>
</evidence>
<evidence type="ECO:0000256" key="3">
    <source>
        <dbReference type="ARBA" id="ARBA00006577"/>
    </source>
</evidence>
<keyword evidence="7" id="KW-0143">Chaperone</keyword>
<evidence type="ECO:0000313" key="10">
    <source>
        <dbReference type="Proteomes" id="UP000220246"/>
    </source>
</evidence>
<comment type="similarity">
    <text evidence="3">Belongs to the FKBP-type PPIase family.</text>
</comment>
<dbReference type="OrthoDB" id="9808891at2"/>
<dbReference type="STRING" id="1219032.GCA_001515545_02327"/>
<evidence type="ECO:0000256" key="2">
    <source>
        <dbReference type="ARBA" id="ARBA00004496"/>
    </source>
</evidence>
<dbReference type="GO" id="GO:0005737">
    <property type="term" value="C:cytoplasm"/>
    <property type="evidence" value="ECO:0007669"/>
    <property type="project" value="UniProtKB-SubCell"/>
</dbReference>
<dbReference type="AlphaFoldDB" id="A0A2A7UQM5"/>
<keyword evidence="6" id="KW-0697">Rotamase</keyword>
<protein>
    <recommendedName>
        <fullName evidence="4">peptidylprolyl isomerase</fullName>
        <ecNumber evidence="4">5.2.1.8</ecNumber>
    </recommendedName>
</protein>
<dbReference type="EMBL" id="PDEA01000001">
    <property type="protein sequence ID" value="PEH87570.1"/>
    <property type="molecule type" value="Genomic_DNA"/>
</dbReference>
<reference evidence="10" key="1">
    <citation type="submission" date="2017-09" db="EMBL/GenBank/DDBJ databases">
        <title>FDA dAtabase for Regulatory Grade micrObial Sequences (FDA-ARGOS): Supporting development and validation of Infectious Disease Dx tests.</title>
        <authorList>
            <person name="Minogue T."/>
            <person name="Wolcott M."/>
            <person name="Wasieloski L."/>
            <person name="Aguilar W."/>
            <person name="Moore D."/>
            <person name="Tallon L."/>
            <person name="Sadzewicz L."/>
            <person name="Ott S."/>
            <person name="Zhao X."/>
            <person name="Nagaraj S."/>
            <person name="Vavikolanu K."/>
            <person name="Aluvathingal J."/>
            <person name="Nadendla S."/>
            <person name="Sichtig H."/>
        </authorList>
    </citation>
    <scope>NUCLEOTIDE SEQUENCE [LARGE SCALE GENOMIC DNA]</scope>
    <source>
        <strain evidence="10">FDAARGOS_394</strain>
    </source>
</reference>
<accession>A0A2A7UQM5</accession>
<dbReference type="GO" id="GO:0003755">
    <property type="term" value="F:peptidyl-prolyl cis-trans isomerase activity"/>
    <property type="evidence" value="ECO:0007669"/>
    <property type="project" value="UniProtKB-KW"/>
</dbReference>
<evidence type="ECO:0000256" key="8">
    <source>
        <dbReference type="ARBA" id="ARBA00023235"/>
    </source>
</evidence>
<keyword evidence="5" id="KW-0963">Cytoplasm</keyword>
<dbReference type="PANTHER" id="PTHR47861:SF3">
    <property type="entry name" value="FKBP-TYPE PEPTIDYL-PROLYL CIS-TRANS ISOMERASE SLYD"/>
    <property type="match status" value="1"/>
</dbReference>
<gene>
    <name evidence="9" type="ORF">CRM82_02170</name>
</gene>
<comment type="catalytic activity">
    <reaction evidence="1">
        <text>[protein]-peptidylproline (omega=180) = [protein]-peptidylproline (omega=0)</text>
        <dbReference type="Rhea" id="RHEA:16237"/>
        <dbReference type="Rhea" id="RHEA-COMP:10747"/>
        <dbReference type="Rhea" id="RHEA-COMP:10748"/>
        <dbReference type="ChEBI" id="CHEBI:83833"/>
        <dbReference type="ChEBI" id="CHEBI:83834"/>
        <dbReference type="EC" id="5.2.1.8"/>
    </reaction>
</comment>
<dbReference type="GeneID" id="80803543"/>
<evidence type="ECO:0000256" key="4">
    <source>
        <dbReference type="ARBA" id="ARBA00013194"/>
    </source>
</evidence>
<keyword evidence="8 9" id="KW-0413">Isomerase</keyword>
<proteinExistence type="inferred from homology"/>
<comment type="caution">
    <text evidence="9">The sequence shown here is derived from an EMBL/GenBank/DDBJ whole genome shotgun (WGS) entry which is preliminary data.</text>
</comment>
<dbReference type="InterPro" id="IPR046357">
    <property type="entry name" value="PPIase_dom_sf"/>
</dbReference>
<sequence length="161" mass="17205">MNITKDTAVTIHYKIHALLQGGLAGPLLDKGDVAYLHGGYDNIFAKVEAALEGKQTGDALTVDLAIEDAFGERDESLLRTIPKGEFPPGVKVGGQLRGTNDQGLPQIYNVVKIKGPVVQLDGNHPLAGQALRFACTVSEVRAASEEEIAHRHVHGGHGHHH</sequence>
<dbReference type="EC" id="5.2.1.8" evidence="4"/>